<feature type="compositionally biased region" description="Polar residues" evidence="1">
    <location>
        <begin position="251"/>
        <end position="279"/>
    </location>
</feature>
<dbReference type="AlphaFoldDB" id="A0A8D8ZB51"/>
<organism evidence="3">
    <name type="scientific">Cacopsylla melanoneura</name>
    <dbReference type="NCBI Taxonomy" id="428564"/>
    <lineage>
        <taxon>Eukaryota</taxon>
        <taxon>Metazoa</taxon>
        <taxon>Ecdysozoa</taxon>
        <taxon>Arthropoda</taxon>
        <taxon>Hexapoda</taxon>
        <taxon>Insecta</taxon>
        <taxon>Pterygota</taxon>
        <taxon>Neoptera</taxon>
        <taxon>Paraneoptera</taxon>
        <taxon>Hemiptera</taxon>
        <taxon>Sternorrhyncha</taxon>
        <taxon>Psylloidea</taxon>
        <taxon>Psyllidae</taxon>
        <taxon>Psyllinae</taxon>
        <taxon>Cacopsylla</taxon>
    </lineage>
</organism>
<dbReference type="CDD" id="cd22757">
    <property type="entry name" value="OTU_P87_VP80-like"/>
    <property type="match status" value="1"/>
</dbReference>
<sequence length="394" mass="44310">MEHNFVIDGTSRSFRVIECSGDGACLFHSLSMALFGTEAHSYAIRSDIVRHIVSNFEHYSPSVQIPPRAVPPSDGQDTLQALDLTSGTRQDSTRPQVLDLTLKSPTADEYYRYMSGPYVMGDYLELTAAAALFQVRVIAIRQAHVECNVGREEWAPIVLEFSGDRGRGHFNLFWPSDVDFHKRPLPYHSPPPRPSLMRLSEVFDCPMEETAYYNANTRTVQKVRTLHVSSGTRTGQQAQLTSSGTRPVVQQPASSGTSTIQQPVSSGTRTVQQVPHCSDSNQCKVDDVNQCKTVVRKRGRPKKKKVGRPKTSEKTRAEQLRDAKKAYQKKKPEVNRKAVAKYRAANPQVNRKAVAKYAASQASQPEIEKKKEGNYFFKKRLLYRWVIPQEMGHA</sequence>
<reference evidence="3" key="1">
    <citation type="submission" date="2021-05" db="EMBL/GenBank/DDBJ databases">
        <authorList>
            <person name="Alioto T."/>
            <person name="Alioto T."/>
            <person name="Gomez Garrido J."/>
        </authorList>
    </citation>
    <scope>NUCLEOTIDE SEQUENCE</scope>
</reference>
<feature type="compositionally biased region" description="Polar residues" evidence="1">
    <location>
        <begin position="230"/>
        <end position="245"/>
    </location>
</feature>
<evidence type="ECO:0000259" key="2">
    <source>
        <dbReference type="PROSITE" id="PS50802"/>
    </source>
</evidence>
<dbReference type="SUPFAM" id="SSF54001">
    <property type="entry name" value="Cysteine proteinases"/>
    <property type="match status" value="1"/>
</dbReference>
<dbReference type="PROSITE" id="PS50802">
    <property type="entry name" value="OTU"/>
    <property type="match status" value="1"/>
</dbReference>
<evidence type="ECO:0000256" key="1">
    <source>
        <dbReference type="SAM" id="MobiDB-lite"/>
    </source>
</evidence>
<accession>A0A8D8ZB51</accession>
<proteinExistence type="predicted"/>
<protein>
    <recommendedName>
        <fullName evidence="2">OTU domain-containing protein</fullName>
    </recommendedName>
</protein>
<dbReference type="InterPro" id="IPR050704">
    <property type="entry name" value="Peptidase_C85-like"/>
</dbReference>
<dbReference type="Pfam" id="PF02338">
    <property type="entry name" value="OTU"/>
    <property type="match status" value="1"/>
</dbReference>
<feature type="compositionally biased region" description="Basic residues" evidence="1">
    <location>
        <begin position="296"/>
        <end position="308"/>
    </location>
</feature>
<evidence type="ECO:0000313" key="3">
    <source>
        <dbReference type="EMBL" id="CAG6744275.1"/>
    </source>
</evidence>
<feature type="region of interest" description="Disordered" evidence="1">
    <location>
        <begin position="230"/>
        <end position="279"/>
    </location>
</feature>
<dbReference type="EMBL" id="HBUF01463047">
    <property type="protein sequence ID" value="CAG6744275.1"/>
    <property type="molecule type" value="Transcribed_RNA"/>
</dbReference>
<dbReference type="InterPro" id="IPR003323">
    <property type="entry name" value="OTU_dom"/>
</dbReference>
<feature type="domain" description="OTU" evidence="2">
    <location>
        <begin position="14"/>
        <end position="176"/>
    </location>
</feature>
<feature type="region of interest" description="Disordered" evidence="1">
    <location>
        <begin position="296"/>
        <end position="318"/>
    </location>
</feature>
<name>A0A8D8ZB51_9HEMI</name>
<dbReference type="GO" id="GO:0016579">
    <property type="term" value="P:protein deubiquitination"/>
    <property type="evidence" value="ECO:0007669"/>
    <property type="project" value="TreeGrafter"/>
</dbReference>
<dbReference type="InterPro" id="IPR038765">
    <property type="entry name" value="Papain-like_cys_pep_sf"/>
</dbReference>
<dbReference type="GO" id="GO:0004843">
    <property type="term" value="F:cysteine-type deubiquitinase activity"/>
    <property type="evidence" value="ECO:0007669"/>
    <property type="project" value="TreeGrafter"/>
</dbReference>
<dbReference type="PANTHER" id="PTHR12419:SF7">
    <property type="entry name" value="OTU DOMAIN-CONTAINING PROTEIN 3"/>
    <property type="match status" value="1"/>
</dbReference>
<dbReference type="PANTHER" id="PTHR12419">
    <property type="entry name" value="OTU DOMAIN CONTAINING PROTEIN"/>
    <property type="match status" value="1"/>
</dbReference>
<dbReference type="Gene3D" id="3.90.70.80">
    <property type="match status" value="1"/>
</dbReference>